<dbReference type="AlphaFoldDB" id="A0A811MJM4"/>
<dbReference type="InterPro" id="IPR018333">
    <property type="entry name" value="Squalene_cyclase"/>
</dbReference>
<dbReference type="PANTHER" id="PTHR11764">
    <property type="entry name" value="TERPENE CYCLASE/MUTASE FAMILY MEMBER"/>
    <property type="match status" value="1"/>
</dbReference>
<keyword evidence="2" id="KW-1185">Reference proteome</keyword>
<dbReference type="PANTHER" id="PTHR11764:SF38">
    <property type="entry name" value="TERPENE CYCLASE_MUTASE FAMILY MEMBER"/>
    <property type="match status" value="1"/>
</dbReference>
<gene>
    <name evidence="1" type="ORF">NCGR_LOCUS3519</name>
</gene>
<dbReference type="SUPFAM" id="SSF48239">
    <property type="entry name" value="Terpenoid cyclases/Protein prenyltransferases"/>
    <property type="match status" value="1"/>
</dbReference>
<dbReference type="GO" id="GO:0016866">
    <property type="term" value="F:intramolecular transferase activity"/>
    <property type="evidence" value="ECO:0007669"/>
    <property type="project" value="InterPro"/>
</dbReference>
<organism evidence="1 2">
    <name type="scientific">Miscanthus lutarioriparius</name>
    <dbReference type="NCBI Taxonomy" id="422564"/>
    <lineage>
        <taxon>Eukaryota</taxon>
        <taxon>Viridiplantae</taxon>
        <taxon>Streptophyta</taxon>
        <taxon>Embryophyta</taxon>
        <taxon>Tracheophyta</taxon>
        <taxon>Spermatophyta</taxon>
        <taxon>Magnoliopsida</taxon>
        <taxon>Liliopsida</taxon>
        <taxon>Poales</taxon>
        <taxon>Poaceae</taxon>
        <taxon>PACMAD clade</taxon>
        <taxon>Panicoideae</taxon>
        <taxon>Andropogonodae</taxon>
        <taxon>Andropogoneae</taxon>
        <taxon>Saccharinae</taxon>
        <taxon>Miscanthus</taxon>
    </lineage>
</organism>
<dbReference type="Gene3D" id="1.50.10.20">
    <property type="match status" value="1"/>
</dbReference>
<dbReference type="GO" id="GO:0005811">
    <property type="term" value="C:lipid droplet"/>
    <property type="evidence" value="ECO:0007669"/>
    <property type="project" value="InterPro"/>
</dbReference>
<sequence length="71" mass="8355">MGKDISLGRFWCFCRMVYVPMAYIYGKKFVGPITPTILAIRNEIYNIPYNEINWNKARNSCAKEDLIYRPS</sequence>
<dbReference type="GO" id="GO:0016104">
    <property type="term" value="P:triterpenoid biosynthetic process"/>
    <property type="evidence" value="ECO:0007669"/>
    <property type="project" value="InterPro"/>
</dbReference>
<accession>A0A811MJM4</accession>
<proteinExistence type="predicted"/>
<dbReference type="EMBL" id="CAJGYO010000001">
    <property type="protein sequence ID" value="CAD6205749.1"/>
    <property type="molecule type" value="Genomic_DNA"/>
</dbReference>
<dbReference type="OrthoDB" id="685792at2759"/>
<evidence type="ECO:0008006" key="3">
    <source>
        <dbReference type="Google" id="ProtNLM"/>
    </source>
</evidence>
<dbReference type="Proteomes" id="UP000604825">
    <property type="component" value="Unassembled WGS sequence"/>
</dbReference>
<comment type="caution">
    <text evidence="1">The sequence shown here is derived from an EMBL/GenBank/DDBJ whole genome shotgun (WGS) entry which is preliminary data.</text>
</comment>
<evidence type="ECO:0000313" key="2">
    <source>
        <dbReference type="Proteomes" id="UP000604825"/>
    </source>
</evidence>
<dbReference type="InterPro" id="IPR008930">
    <property type="entry name" value="Terpenoid_cyclase/PrenylTrfase"/>
</dbReference>
<reference evidence="1" key="1">
    <citation type="submission" date="2020-10" db="EMBL/GenBank/DDBJ databases">
        <authorList>
            <person name="Han B."/>
            <person name="Lu T."/>
            <person name="Zhao Q."/>
            <person name="Huang X."/>
            <person name="Zhao Y."/>
        </authorList>
    </citation>
    <scope>NUCLEOTIDE SEQUENCE</scope>
</reference>
<evidence type="ECO:0000313" key="1">
    <source>
        <dbReference type="EMBL" id="CAD6205749.1"/>
    </source>
</evidence>
<protein>
    <recommendedName>
        <fullName evidence="3">Cycloartenol synthase</fullName>
    </recommendedName>
</protein>
<name>A0A811MJM4_9POAL</name>